<evidence type="ECO:0000256" key="3">
    <source>
        <dbReference type="SAM" id="SignalP"/>
    </source>
</evidence>
<dbReference type="AlphaFoldDB" id="A0A6H2GYB5"/>
<evidence type="ECO:0000256" key="1">
    <source>
        <dbReference type="ARBA" id="ARBA00008814"/>
    </source>
</evidence>
<feature type="domain" description="Fe/B12 periplasmic-binding" evidence="4">
    <location>
        <begin position="91"/>
        <end position="360"/>
    </location>
</feature>
<proteinExistence type="inferred from homology"/>
<keyword evidence="3" id="KW-0732">Signal</keyword>
<dbReference type="PANTHER" id="PTHR30535">
    <property type="entry name" value="VITAMIN B12-BINDING PROTEIN"/>
    <property type="match status" value="1"/>
</dbReference>
<keyword evidence="6" id="KW-1185">Reference proteome</keyword>
<dbReference type="PANTHER" id="PTHR30535:SF7">
    <property type="entry name" value="IRON(III) DICITRATE-BINDING PROTEIN"/>
    <property type="match status" value="1"/>
</dbReference>
<dbReference type="InterPro" id="IPR050902">
    <property type="entry name" value="ABC_Transporter_SBP"/>
</dbReference>
<dbReference type="InterPro" id="IPR002491">
    <property type="entry name" value="ABC_transptr_periplasmic_BD"/>
</dbReference>
<dbReference type="Gene3D" id="3.40.50.1980">
    <property type="entry name" value="Nitrogenase molybdenum iron protein domain"/>
    <property type="match status" value="2"/>
</dbReference>
<feature type="chain" id="PRO_5039653242" evidence="3">
    <location>
        <begin position="31"/>
        <end position="360"/>
    </location>
</feature>
<evidence type="ECO:0000259" key="4">
    <source>
        <dbReference type="PROSITE" id="PS50983"/>
    </source>
</evidence>
<evidence type="ECO:0000313" key="6">
    <source>
        <dbReference type="Proteomes" id="UP000502136"/>
    </source>
</evidence>
<evidence type="ECO:0000313" key="5">
    <source>
        <dbReference type="EMBL" id="QJC52382.1"/>
    </source>
</evidence>
<name>A0A6H2GYB5_9BACL</name>
<feature type="region of interest" description="Disordered" evidence="2">
    <location>
        <begin position="32"/>
        <end position="54"/>
    </location>
</feature>
<sequence length="360" mass="38006">MNAASSISARFKAGSILLATLLLSACSANGGDAPTSSASPSPSMAPPAASASPAPTAAKTAYPLTIQNFTLKAEGGEWEAKDQTFDKAPERVVVNTQPIAELMIKLGLADKLVGVAALYGELDPEVAEAFAKVPVLSKDYVSKEPVVATDPDLVMGRGGLFADADWGVGTVDGLNELGIRTFVNTTSIKGATLDSLYDDVDKIGQIFDVQERAAAHVDKLKAHAESLKQAYAAQDELTFAFVSDPGEGAIAPYSGIADTFQADALSLLKLKNGFADMPSDEASVEQLVALNPDVLLVTIYTGSPAQEKTLESFYANEALKDISAIKNKRVHFIDFNAYWGYGDQIFASLDKLGQELHPQG</sequence>
<dbReference type="SUPFAM" id="SSF53807">
    <property type="entry name" value="Helical backbone' metal receptor"/>
    <property type="match status" value="1"/>
</dbReference>
<dbReference type="Proteomes" id="UP000502136">
    <property type="component" value="Chromosome"/>
</dbReference>
<dbReference type="RefSeq" id="WP_168907941.1">
    <property type="nucleotide sequence ID" value="NZ_CP051428.1"/>
</dbReference>
<dbReference type="PROSITE" id="PS50983">
    <property type="entry name" value="FE_B12_PBP"/>
    <property type="match status" value="1"/>
</dbReference>
<dbReference type="KEGG" id="palr:HGI30_12975"/>
<organism evidence="5 6">
    <name type="scientific">Paenibacillus albicereus</name>
    <dbReference type="NCBI Taxonomy" id="2726185"/>
    <lineage>
        <taxon>Bacteria</taxon>
        <taxon>Bacillati</taxon>
        <taxon>Bacillota</taxon>
        <taxon>Bacilli</taxon>
        <taxon>Bacillales</taxon>
        <taxon>Paenibacillaceae</taxon>
        <taxon>Paenibacillus</taxon>
    </lineage>
</organism>
<reference evidence="5 6" key="1">
    <citation type="submission" date="2020-04" db="EMBL/GenBank/DDBJ databases">
        <title>Novel Paenibacillus strain UniB2 isolated from commercial digestive syrup.</title>
        <authorList>
            <person name="Thorat V."/>
            <person name="Kirdat K."/>
            <person name="Tiwarekar B."/>
            <person name="Yadav A."/>
        </authorList>
    </citation>
    <scope>NUCLEOTIDE SEQUENCE [LARGE SCALE GENOMIC DNA]</scope>
    <source>
        <strain evidence="5 6">UniB2</strain>
    </source>
</reference>
<accession>A0A6H2GYB5</accession>
<protein>
    <submittedName>
        <fullName evidence="5">ABC transporter substrate-binding protein</fullName>
    </submittedName>
</protein>
<dbReference type="EMBL" id="CP051428">
    <property type="protein sequence ID" value="QJC52382.1"/>
    <property type="molecule type" value="Genomic_DNA"/>
</dbReference>
<gene>
    <name evidence="5" type="ORF">HGI30_12975</name>
</gene>
<comment type="similarity">
    <text evidence="1">Belongs to the bacterial solute-binding protein 8 family.</text>
</comment>
<feature type="signal peptide" evidence="3">
    <location>
        <begin position="1"/>
        <end position="30"/>
    </location>
</feature>
<dbReference type="Pfam" id="PF01497">
    <property type="entry name" value="Peripla_BP_2"/>
    <property type="match status" value="1"/>
</dbReference>
<evidence type="ECO:0000256" key="2">
    <source>
        <dbReference type="SAM" id="MobiDB-lite"/>
    </source>
</evidence>